<keyword evidence="1" id="KW-0472">Membrane</keyword>
<dbReference type="Pfam" id="PF09335">
    <property type="entry name" value="VTT_dom"/>
    <property type="match status" value="1"/>
</dbReference>
<reference evidence="3" key="1">
    <citation type="journal article" date="2020" name="mSystems">
        <title>Genome- and Community-Level Interaction Insights into Carbon Utilization and Element Cycling Functions of Hydrothermarchaeota in Hydrothermal Sediment.</title>
        <authorList>
            <person name="Zhou Z."/>
            <person name="Liu Y."/>
            <person name="Xu W."/>
            <person name="Pan J."/>
            <person name="Luo Z.H."/>
            <person name="Li M."/>
        </authorList>
    </citation>
    <scope>NUCLEOTIDE SEQUENCE [LARGE SCALE GENOMIC DNA]</scope>
    <source>
        <strain evidence="3">SpSt-1074</strain>
    </source>
</reference>
<dbReference type="InterPro" id="IPR032816">
    <property type="entry name" value="VTT_dom"/>
</dbReference>
<feature type="domain" description="VTT" evidence="2">
    <location>
        <begin position="36"/>
        <end position="150"/>
    </location>
</feature>
<organism evidence="3">
    <name type="scientific">Caldiarchaeum subterraneum</name>
    <dbReference type="NCBI Taxonomy" id="311458"/>
    <lineage>
        <taxon>Archaea</taxon>
        <taxon>Nitrososphaerota</taxon>
        <taxon>Candidatus Caldarchaeales</taxon>
        <taxon>Candidatus Caldarchaeaceae</taxon>
        <taxon>Candidatus Caldarchaeum</taxon>
    </lineage>
</organism>
<dbReference type="GO" id="GO:0005886">
    <property type="term" value="C:plasma membrane"/>
    <property type="evidence" value="ECO:0007669"/>
    <property type="project" value="TreeGrafter"/>
</dbReference>
<name>A0A7J3VUN6_CALS0</name>
<feature type="transmembrane region" description="Helical" evidence="1">
    <location>
        <begin position="20"/>
        <end position="45"/>
    </location>
</feature>
<evidence type="ECO:0000256" key="1">
    <source>
        <dbReference type="SAM" id="Phobius"/>
    </source>
</evidence>
<dbReference type="InterPro" id="IPR051311">
    <property type="entry name" value="DedA_domain"/>
</dbReference>
<keyword evidence="1" id="KW-1133">Transmembrane helix</keyword>
<keyword evidence="1" id="KW-0812">Transmembrane</keyword>
<dbReference type="PANTHER" id="PTHR42709">
    <property type="entry name" value="ALKALINE PHOSPHATASE LIKE PROTEIN"/>
    <property type="match status" value="1"/>
</dbReference>
<sequence>MPWDELNWLNELALTYGISGVFAVSILGSLIPFLPVPYLFVVVLLSDTIDPLILGLVAGVGGSLGKITSYTLGRLGYRFLGQDSKNRMDALREIIGKYGDVGVFVFALTPLPDDVYIIPAGMIKLSFVRFLIANTLGKILLATAVAYLGRTYFHYTAILLGESSLISVILAIVAMTVITIILLRVDWELALKLVRESGWRGIFKNLGELMNLNRGKKQG</sequence>
<evidence type="ECO:0000313" key="3">
    <source>
        <dbReference type="EMBL" id="HHM44670.1"/>
    </source>
</evidence>
<comment type="caution">
    <text evidence="3">The sequence shown here is derived from an EMBL/GenBank/DDBJ whole genome shotgun (WGS) entry which is preliminary data.</text>
</comment>
<protein>
    <submittedName>
        <fullName evidence="3">DedA family protein</fullName>
    </submittedName>
</protein>
<gene>
    <name evidence="3" type="ORF">ENM31_05185</name>
</gene>
<feature type="transmembrane region" description="Helical" evidence="1">
    <location>
        <begin position="164"/>
        <end position="185"/>
    </location>
</feature>
<accession>A0A7J3VUN6</accession>
<evidence type="ECO:0000259" key="2">
    <source>
        <dbReference type="Pfam" id="PF09335"/>
    </source>
</evidence>
<proteinExistence type="predicted"/>
<dbReference type="AlphaFoldDB" id="A0A7J3VUN6"/>
<dbReference type="PANTHER" id="PTHR42709:SF10">
    <property type="entry name" value="SNARE ASSOCIATED GOLGI PROTEIN"/>
    <property type="match status" value="1"/>
</dbReference>
<dbReference type="EMBL" id="DRXH01000178">
    <property type="protein sequence ID" value="HHM44670.1"/>
    <property type="molecule type" value="Genomic_DNA"/>
</dbReference>